<gene>
    <name evidence="3" type="ORF">BSAL_49985</name>
</gene>
<feature type="domain" description="BTB" evidence="2">
    <location>
        <begin position="35"/>
        <end position="151"/>
    </location>
</feature>
<dbReference type="EMBL" id="CYKH01000032">
    <property type="protein sequence ID" value="CUE62488.1"/>
    <property type="molecule type" value="Genomic_DNA"/>
</dbReference>
<protein>
    <recommendedName>
        <fullName evidence="2">BTB domain-containing protein</fullName>
    </recommendedName>
</protein>
<evidence type="ECO:0000256" key="1">
    <source>
        <dbReference type="SAM" id="MobiDB-lite"/>
    </source>
</evidence>
<evidence type="ECO:0000313" key="3">
    <source>
        <dbReference type="EMBL" id="CUE62488.1"/>
    </source>
</evidence>
<dbReference type="Pfam" id="PF02214">
    <property type="entry name" value="BTB_2"/>
    <property type="match status" value="1"/>
</dbReference>
<dbReference type="InterPro" id="IPR003131">
    <property type="entry name" value="T1-type_BTB"/>
</dbReference>
<evidence type="ECO:0000259" key="2">
    <source>
        <dbReference type="SMART" id="SM00225"/>
    </source>
</evidence>
<dbReference type="Proteomes" id="UP000051952">
    <property type="component" value="Unassembled WGS sequence"/>
</dbReference>
<dbReference type="SUPFAM" id="SSF54695">
    <property type="entry name" value="POZ domain"/>
    <property type="match status" value="1"/>
</dbReference>
<dbReference type="OMA" id="YACIKNA"/>
<name>A0A0S4IH94_BODSA</name>
<organism evidence="3 4">
    <name type="scientific">Bodo saltans</name>
    <name type="common">Flagellated protozoan</name>
    <dbReference type="NCBI Taxonomy" id="75058"/>
    <lineage>
        <taxon>Eukaryota</taxon>
        <taxon>Discoba</taxon>
        <taxon>Euglenozoa</taxon>
        <taxon>Kinetoplastea</taxon>
        <taxon>Metakinetoplastina</taxon>
        <taxon>Eubodonida</taxon>
        <taxon>Bodonidae</taxon>
        <taxon>Bodo</taxon>
    </lineage>
</organism>
<dbReference type="SMART" id="SM00225">
    <property type="entry name" value="BTB"/>
    <property type="match status" value="1"/>
</dbReference>
<dbReference type="PANTHER" id="PTHR14136:SF17">
    <property type="entry name" value="BTB_POZ DOMAIN-CONTAINING PROTEIN KCTD9"/>
    <property type="match status" value="1"/>
</dbReference>
<dbReference type="OrthoDB" id="9989223at2759"/>
<dbReference type="InterPro" id="IPR000210">
    <property type="entry name" value="BTB/POZ_dom"/>
</dbReference>
<proteinExistence type="predicted"/>
<dbReference type="VEuPathDB" id="TriTrypDB:BSAL_49985"/>
<sequence length="356" mass="39384">MMCYSRVMLPFITAAFVIVHCGLKERSMEPKLADDWVALQCDATIFIVKRSTVSASAPGSLLDLMFGDAHDRDHEEAIFFQRSLTRNHTHPLAPYLLDRSPQYVAPLIQYLRSGELVLDSGISKRGVRLEAEYFGIQKVADLLCDEHEEYNHEEPATATSAAPPVDKLTVHEPSLGTTGGGEPPKRKWMPPACCTRNDLLASLRTMPPDMGLRLRGMCLNGISFARLDLSNTNFEWCSLLSCDFSHADLSRTNFTKADASGSNFSRSTIRHALCLDSTFTDCSFESAVVTDCNFTGSNMTRLRALQCDFSRTVLTHCNLSHADLCGTVLHQTQMRFTNLSGVERCGTNITMGGVIV</sequence>
<dbReference type="Gene3D" id="2.160.20.80">
    <property type="entry name" value="E3 ubiquitin-protein ligase SopA"/>
    <property type="match status" value="1"/>
</dbReference>
<dbReference type="GO" id="GO:0051260">
    <property type="term" value="P:protein homooligomerization"/>
    <property type="evidence" value="ECO:0007669"/>
    <property type="project" value="InterPro"/>
</dbReference>
<feature type="region of interest" description="Disordered" evidence="1">
    <location>
        <begin position="151"/>
        <end position="187"/>
    </location>
</feature>
<accession>A0A0S4IH94</accession>
<dbReference type="PANTHER" id="PTHR14136">
    <property type="entry name" value="BTB_POZ DOMAIN-CONTAINING PROTEIN KCTD9"/>
    <property type="match status" value="1"/>
</dbReference>
<reference evidence="4" key="1">
    <citation type="submission" date="2015-09" db="EMBL/GenBank/DDBJ databases">
        <authorList>
            <consortium name="Pathogen Informatics"/>
        </authorList>
    </citation>
    <scope>NUCLEOTIDE SEQUENCE [LARGE SCALE GENOMIC DNA]</scope>
    <source>
        <strain evidence="4">Lake Konstanz</strain>
    </source>
</reference>
<keyword evidence="4" id="KW-1185">Reference proteome</keyword>
<dbReference type="Gene3D" id="3.30.710.10">
    <property type="entry name" value="Potassium Channel Kv1.1, Chain A"/>
    <property type="match status" value="1"/>
</dbReference>
<evidence type="ECO:0000313" key="4">
    <source>
        <dbReference type="Proteomes" id="UP000051952"/>
    </source>
</evidence>
<dbReference type="InterPro" id="IPR011333">
    <property type="entry name" value="SKP1/BTB/POZ_sf"/>
</dbReference>
<dbReference type="AlphaFoldDB" id="A0A0S4IH94"/>
<dbReference type="InterPro" id="IPR051082">
    <property type="entry name" value="Pentapeptide-BTB/POZ_domain"/>
</dbReference>
<dbReference type="SUPFAM" id="SSF141571">
    <property type="entry name" value="Pentapeptide repeat-like"/>
    <property type="match status" value="1"/>
</dbReference>
<dbReference type="Pfam" id="PF00805">
    <property type="entry name" value="Pentapeptide"/>
    <property type="match status" value="2"/>
</dbReference>
<dbReference type="InterPro" id="IPR001646">
    <property type="entry name" value="5peptide_repeat"/>
</dbReference>